<dbReference type="InterPro" id="IPR034660">
    <property type="entry name" value="DinB/YfiT-like"/>
</dbReference>
<evidence type="ECO:0008006" key="4">
    <source>
        <dbReference type="Google" id="ProtNLM"/>
    </source>
</evidence>
<organism evidence="2 3">
    <name type="scientific">Micromonospora inaquosa</name>
    <dbReference type="NCBI Taxonomy" id="2203716"/>
    <lineage>
        <taxon>Bacteria</taxon>
        <taxon>Bacillati</taxon>
        <taxon>Actinomycetota</taxon>
        <taxon>Actinomycetes</taxon>
        <taxon>Micromonosporales</taxon>
        <taxon>Micromonosporaceae</taxon>
        <taxon>Micromonospora</taxon>
    </lineage>
</organism>
<dbReference type="Pfam" id="PF04978">
    <property type="entry name" value="MST"/>
    <property type="match status" value="1"/>
</dbReference>
<sequence>MSERRSNAPDGRRSGGTATRLTGAVRPRLGGAVSKLWTAPEDDPRIFGQPVGEKATYREYLGNYRLTIEMKCDGLDAEQLGRRSVPPSTLSLLGLVRHLAQMENHWFQRVLQGRTDAPRLDKREDDPDWDFGGAVLDPAVVKDAFATWKAEIAKADEWLDALEEADLGREVPVDGGSHATRDVLVHVIEEYARHAGHADLLRECIDGRTGV</sequence>
<feature type="compositionally biased region" description="Basic and acidic residues" evidence="1">
    <location>
        <begin position="1"/>
        <end position="13"/>
    </location>
</feature>
<gene>
    <name evidence="2" type="ORF">DLJ59_00045</name>
</gene>
<dbReference type="OrthoDB" id="4548523at2"/>
<dbReference type="Proteomes" id="UP000282312">
    <property type="component" value="Unassembled WGS sequence"/>
</dbReference>
<evidence type="ECO:0000256" key="1">
    <source>
        <dbReference type="SAM" id="MobiDB-lite"/>
    </source>
</evidence>
<dbReference type="EMBL" id="QGSZ01000008">
    <property type="protein sequence ID" value="RQX11400.1"/>
    <property type="molecule type" value="Genomic_DNA"/>
</dbReference>
<name>A0A3N9XEM4_9ACTN</name>
<reference evidence="2 3" key="1">
    <citation type="submission" date="2018-05" db="EMBL/GenBank/DDBJ databases">
        <title>Micromonospora from Atacama Desert.</title>
        <authorList>
            <person name="Carro L."/>
            <person name="Goodfellow M."/>
            <person name="Klenk H.-P."/>
        </authorList>
    </citation>
    <scope>NUCLEOTIDE SEQUENCE [LARGE SCALE GENOMIC DNA]</scope>
    <source>
        <strain evidence="2 3">LB39</strain>
    </source>
</reference>
<evidence type="ECO:0000313" key="2">
    <source>
        <dbReference type="EMBL" id="RQX11400.1"/>
    </source>
</evidence>
<dbReference type="Gene3D" id="1.20.120.450">
    <property type="entry name" value="dinb family like domain"/>
    <property type="match status" value="1"/>
</dbReference>
<dbReference type="InterPro" id="IPR007061">
    <property type="entry name" value="MST-like"/>
</dbReference>
<dbReference type="SUPFAM" id="SSF109854">
    <property type="entry name" value="DinB/YfiT-like putative metalloenzymes"/>
    <property type="match status" value="1"/>
</dbReference>
<keyword evidence="3" id="KW-1185">Reference proteome</keyword>
<feature type="region of interest" description="Disordered" evidence="1">
    <location>
        <begin position="1"/>
        <end position="21"/>
    </location>
</feature>
<dbReference type="AlphaFoldDB" id="A0A3N9XEM4"/>
<evidence type="ECO:0000313" key="3">
    <source>
        <dbReference type="Proteomes" id="UP000282312"/>
    </source>
</evidence>
<protein>
    <recommendedName>
        <fullName evidence="4">Mini-circle protein</fullName>
    </recommendedName>
</protein>
<proteinExistence type="predicted"/>
<comment type="caution">
    <text evidence="2">The sequence shown here is derived from an EMBL/GenBank/DDBJ whole genome shotgun (WGS) entry which is preliminary data.</text>
</comment>
<accession>A0A3N9XEM4</accession>